<accession>A0A318D6T0</accession>
<dbReference type="GO" id="GO:0043165">
    <property type="term" value="P:Gram-negative-bacterium-type cell outer membrane assembly"/>
    <property type="evidence" value="ECO:0007669"/>
    <property type="project" value="UniProtKB-UniRule"/>
</dbReference>
<evidence type="ECO:0000313" key="8">
    <source>
        <dbReference type="EMBL" id="PXF64551.1"/>
    </source>
</evidence>
<comment type="similarity">
    <text evidence="6">Belongs to the LptE lipoprotein family.</text>
</comment>
<dbReference type="GO" id="GO:0009279">
    <property type="term" value="C:cell outer membrane"/>
    <property type="evidence" value="ECO:0007669"/>
    <property type="project" value="UniProtKB-SubCell"/>
</dbReference>
<dbReference type="PANTHER" id="PTHR38098:SF1">
    <property type="entry name" value="LPS-ASSEMBLY LIPOPROTEIN LPTE"/>
    <property type="match status" value="1"/>
</dbReference>
<gene>
    <name evidence="6" type="primary">lptE</name>
    <name evidence="8" type="ORF">DL796_05275</name>
</gene>
<keyword evidence="9" id="KW-1185">Reference proteome</keyword>
<keyword evidence="2 6" id="KW-0472">Membrane</keyword>
<sequence>MMKIRILLIMLVACSLVAACGFQLRGAGTELDNAKIWVLSKTPNSNFERTLKQRLTSQGAKLVDAAEDSQMQLAVVGYDTEKRTVARDSFGRASELELIFTLKYQLLTPSMVTEGEPETQTLSSRREFAYQRTLESGQVNEQQRLVDDMHQDVINRLLLQMATTLHLKPHS</sequence>
<protein>
    <recommendedName>
        <fullName evidence="6">LPS-assembly lipoprotein LptE</fullName>
    </recommendedName>
</protein>
<evidence type="ECO:0000256" key="6">
    <source>
        <dbReference type="HAMAP-Rule" id="MF_01186"/>
    </source>
</evidence>
<evidence type="ECO:0000313" key="9">
    <source>
        <dbReference type="Proteomes" id="UP000247689"/>
    </source>
</evidence>
<dbReference type="PROSITE" id="PS51257">
    <property type="entry name" value="PROKAR_LIPOPROTEIN"/>
    <property type="match status" value="1"/>
</dbReference>
<dbReference type="PANTHER" id="PTHR38098">
    <property type="entry name" value="LPS-ASSEMBLY LIPOPROTEIN LPTE"/>
    <property type="match status" value="1"/>
</dbReference>
<dbReference type="Gene3D" id="3.30.160.150">
    <property type="entry name" value="Lipoprotein like domain"/>
    <property type="match status" value="1"/>
</dbReference>
<dbReference type="OrthoDB" id="7349153at2"/>
<dbReference type="AlphaFoldDB" id="A0A318D6T0"/>
<proteinExistence type="inferred from homology"/>
<comment type="subcellular location">
    <subcellularLocation>
        <location evidence="6">Cell outer membrane</location>
        <topology evidence="6">Lipid-anchor</topology>
    </subcellularLocation>
</comment>
<evidence type="ECO:0000256" key="3">
    <source>
        <dbReference type="ARBA" id="ARBA00023139"/>
    </source>
</evidence>
<evidence type="ECO:0000256" key="7">
    <source>
        <dbReference type="SAM" id="SignalP"/>
    </source>
</evidence>
<feature type="signal peptide" evidence="7">
    <location>
        <begin position="1"/>
        <end position="18"/>
    </location>
</feature>
<reference evidence="8 9" key="1">
    <citation type="submission" date="2018-05" db="EMBL/GenBank/DDBJ databases">
        <title>Kangiella spongicola genome sequence.</title>
        <authorList>
            <person name="Maclea K.S."/>
            <person name="Goen A.E."/>
            <person name="Kelley C."/>
            <person name="Underriner A."/>
            <person name="Silverwood T."/>
            <person name="Trachtenberg A.M."/>
        </authorList>
    </citation>
    <scope>NUCLEOTIDE SEQUENCE [LARGE SCALE GENOMIC DNA]</scope>
    <source>
        <strain evidence="8 9">ATCC BAA-2076</strain>
    </source>
</reference>
<comment type="function">
    <text evidence="6">Together with LptD, is involved in the assembly of lipopolysaccharide (LPS) at the surface of the outer membrane. Required for the proper assembly of LptD. Binds LPS and may serve as the LPS recognition site at the outer membrane.</text>
</comment>
<dbReference type="EMBL" id="QICH01000001">
    <property type="protein sequence ID" value="PXF64551.1"/>
    <property type="molecule type" value="Genomic_DNA"/>
</dbReference>
<keyword evidence="4 6" id="KW-0998">Cell outer membrane</keyword>
<evidence type="ECO:0000256" key="4">
    <source>
        <dbReference type="ARBA" id="ARBA00023237"/>
    </source>
</evidence>
<evidence type="ECO:0000256" key="5">
    <source>
        <dbReference type="ARBA" id="ARBA00023288"/>
    </source>
</evidence>
<dbReference type="GO" id="GO:0001530">
    <property type="term" value="F:lipopolysaccharide binding"/>
    <property type="evidence" value="ECO:0007669"/>
    <property type="project" value="TreeGrafter"/>
</dbReference>
<evidence type="ECO:0000256" key="1">
    <source>
        <dbReference type="ARBA" id="ARBA00022729"/>
    </source>
</evidence>
<dbReference type="Proteomes" id="UP000247689">
    <property type="component" value="Unassembled WGS sequence"/>
</dbReference>
<feature type="chain" id="PRO_5016375181" description="LPS-assembly lipoprotein LptE" evidence="7">
    <location>
        <begin position="19"/>
        <end position="171"/>
    </location>
</feature>
<dbReference type="Pfam" id="PF04390">
    <property type="entry name" value="LptE"/>
    <property type="match status" value="1"/>
</dbReference>
<evidence type="ECO:0000256" key="2">
    <source>
        <dbReference type="ARBA" id="ARBA00023136"/>
    </source>
</evidence>
<dbReference type="InterPro" id="IPR007485">
    <property type="entry name" value="LPS_assembly_LptE"/>
</dbReference>
<dbReference type="GO" id="GO:1990351">
    <property type="term" value="C:transporter complex"/>
    <property type="evidence" value="ECO:0007669"/>
    <property type="project" value="TreeGrafter"/>
</dbReference>
<organism evidence="8 9">
    <name type="scientific">Kangiella spongicola</name>
    <dbReference type="NCBI Taxonomy" id="796379"/>
    <lineage>
        <taxon>Bacteria</taxon>
        <taxon>Pseudomonadati</taxon>
        <taxon>Pseudomonadota</taxon>
        <taxon>Gammaproteobacteria</taxon>
        <taxon>Kangiellales</taxon>
        <taxon>Kangiellaceae</taxon>
        <taxon>Kangiella</taxon>
    </lineage>
</organism>
<keyword evidence="3 6" id="KW-0564">Palmitate</keyword>
<keyword evidence="5 6" id="KW-0449">Lipoprotein</keyword>
<keyword evidence="1 6" id="KW-0732">Signal</keyword>
<comment type="caution">
    <text evidence="8">The sequence shown here is derived from an EMBL/GenBank/DDBJ whole genome shotgun (WGS) entry which is preliminary data.</text>
</comment>
<comment type="subunit">
    <text evidence="6">Component of the lipopolysaccharide transport and assembly complex. Interacts with LptD.</text>
</comment>
<dbReference type="GO" id="GO:0015920">
    <property type="term" value="P:lipopolysaccharide transport"/>
    <property type="evidence" value="ECO:0007669"/>
    <property type="project" value="TreeGrafter"/>
</dbReference>
<dbReference type="HAMAP" id="MF_01186">
    <property type="entry name" value="LPS_assembly_LptE"/>
    <property type="match status" value="1"/>
</dbReference>
<name>A0A318D6T0_9GAMM</name>